<dbReference type="InterPro" id="IPR036388">
    <property type="entry name" value="WH-like_DNA-bd_sf"/>
</dbReference>
<feature type="domain" description="RNA polymerase sigma-70 region 2" evidence="5">
    <location>
        <begin position="24"/>
        <end position="93"/>
    </location>
</feature>
<dbReference type="AlphaFoldDB" id="A0A9D9NR58"/>
<evidence type="ECO:0000256" key="2">
    <source>
        <dbReference type="ARBA" id="ARBA00023015"/>
    </source>
</evidence>
<dbReference type="Gene3D" id="1.10.10.10">
    <property type="entry name" value="Winged helix-like DNA-binding domain superfamily/Winged helix DNA-binding domain"/>
    <property type="match status" value="1"/>
</dbReference>
<dbReference type="Proteomes" id="UP000823750">
    <property type="component" value="Unassembled WGS sequence"/>
</dbReference>
<keyword evidence="3" id="KW-0731">Sigma factor</keyword>
<proteinExistence type="inferred from homology"/>
<dbReference type="Pfam" id="PF04542">
    <property type="entry name" value="Sigma70_r2"/>
    <property type="match status" value="1"/>
</dbReference>
<dbReference type="NCBIfam" id="TIGR02937">
    <property type="entry name" value="sigma70-ECF"/>
    <property type="match status" value="1"/>
</dbReference>
<dbReference type="SUPFAM" id="SSF88659">
    <property type="entry name" value="Sigma3 and sigma4 domains of RNA polymerase sigma factors"/>
    <property type="match status" value="1"/>
</dbReference>
<evidence type="ECO:0000256" key="1">
    <source>
        <dbReference type="ARBA" id="ARBA00010641"/>
    </source>
</evidence>
<comment type="similarity">
    <text evidence="1">Belongs to the sigma-70 factor family. ECF subfamily.</text>
</comment>
<accession>A0A9D9NR58</accession>
<dbReference type="PANTHER" id="PTHR43133">
    <property type="entry name" value="RNA POLYMERASE ECF-TYPE SIGMA FACTO"/>
    <property type="match status" value="1"/>
</dbReference>
<sequence>MTNDRDYHIVQSIRNGDRSAMADLYHRHIGYLAAVCSRYLSSDEDVKDVLQTSFLKILSSLDRFDYRGQGSLRAWMTRITVNETLKSLRGSDRTRRLQDACIREDAVDGEPDTEDIPQDVLHKMIRELPDGYRTVFNLYVFEEKSHREIASMLGISEGTSASQFHRAKALLASRIRKWREQNL</sequence>
<gene>
    <name evidence="7" type="ORF">IAB78_01200</name>
</gene>
<comment type="caution">
    <text evidence="7">The sequence shown here is derived from an EMBL/GenBank/DDBJ whole genome shotgun (WGS) entry which is preliminary data.</text>
</comment>
<evidence type="ECO:0000259" key="5">
    <source>
        <dbReference type="Pfam" id="PF04542"/>
    </source>
</evidence>
<dbReference type="InterPro" id="IPR013325">
    <property type="entry name" value="RNA_pol_sigma_r2"/>
</dbReference>
<dbReference type="GO" id="GO:0003677">
    <property type="term" value="F:DNA binding"/>
    <property type="evidence" value="ECO:0007669"/>
    <property type="project" value="InterPro"/>
</dbReference>
<evidence type="ECO:0000256" key="4">
    <source>
        <dbReference type="ARBA" id="ARBA00023163"/>
    </source>
</evidence>
<dbReference type="InterPro" id="IPR014284">
    <property type="entry name" value="RNA_pol_sigma-70_dom"/>
</dbReference>
<dbReference type="CDD" id="cd06171">
    <property type="entry name" value="Sigma70_r4"/>
    <property type="match status" value="1"/>
</dbReference>
<dbReference type="GO" id="GO:0016987">
    <property type="term" value="F:sigma factor activity"/>
    <property type="evidence" value="ECO:0007669"/>
    <property type="project" value="UniProtKB-KW"/>
</dbReference>
<dbReference type="EMBL" id="JADILX010000022">
    <property type="protein sequence ID" value="MBO8485027.1"/>
    <property type="molecule type" value="Genomic_DNA"/>
</dbReference>
<reference evidence="7" key="2">
    <citation type="journal article" date="2021" name="PeerJ">
        <title>Extensive microbial diversity within the chicken gut microbiome revealed by metagenomics and culture.</title>
        <authorList>
            <person name="Gilroy R."/>
            <person name="Ravi A."/>
            <person name="Getino M."/>
            <person name="Pursley I."/>
            <person name="Horton D.L."/>
            <person name="Alikhan N.F."/>
            <person name="Baker D."/>
            <person name="Gharbi K."/>
            <person name="Hall N."/>
            <person name="Watson M."/>
            <person name="Adriaenssens E.M."/>
            <person name="Foster-Nyarko E."/>
            <person name="Jarju S."/>
            <person name="Secka A."/>
            <person name="Antonio M."/>
            <person name="Oren A."/>
            <person name="Chaudhuri R.R."/>
            <person name="La Ragione R."/>
            <person name="Hildebrand F."/>
            <person name="Pallen M.J."/>
        </authorList>
    </citation>
    <scope>NUCLEOTIDE SEQUENCE</scope>
    <source>
        <strain evidence="7">B2-16538</strain>
    </source>
</reference>
<keyword evidence="2" id="KW-0805">Transcription regulation</keyword>
<dbReference type="SUPFAM" id="SSF88946">
    <property type="entry name" value="Sigma2 domain of RNA polymerase sigma factors"/>
    <property type="match status" value="1"/>
</dbReference>
<keyword evidence="4" id="KW-0804">Transcription</keyword>
<dbReference type="PANTHER" id="PTHR43133:SF46">
    <property type="entry name" value="RNA POLYMERASE SIGMA-70 FACTOR ECF SUBFAMILY"/>
    <property type="match status" value="1"/>
</dbReference>
<dbReference type="Gene3D" id="1.10.1740.10">
    <property type="match status" value="1"/>
</dbReference>
<dbReference type="Pfam" id="PF08281">
    <property type="entry name" value="Sigma70_r4_2"/>
    <property type="match status" value="1"/>
</dbReference>
<dbReference type="GO" id="GO:0006352">
    <property type="term" value="P:DNA-templated transcription initiation"/>
    <property type="evidence" value="ECO:0007669"/>
    <property type="project" value="InterPro"/>
</dbReference>
<evidence type="ECO:0000313" key="7">
    <source>
        <dbReference type="EMBL" id="MBO8485027.1"/>
    </source>
</evidence>
<protein>
    <submittedName>
        <fullName evidence="7">RNA polymerase sigma factor</fullName>
    </submittedName>
</protein>
<dbReference type="InterPro" id="IPR007627">
    <property type="entry name" value="RNA_pol_sigma70_r2"/>
</dbReference>
<dbReference type="InterPro" id="IPR013249">
    <property type="entry name" value="RNA_pol_sigma70_r4_t2"/>
</dbReference>
<organism evidence="7 8">
    <name type="scientific">Candidatus Cryptobacteroides excrementavium</name>
    <dbReference type="NCBI Taxonomy" id="2840759"/>
    <lineage>
        <taxon>Bacteria</taxon>
        <taxon>Pseudomonadati</taxon>
        <taxon>Bacteroidota</taxon>
        <taxon>Bacteroidia</taxon>
        <taxon>Bacteroidales</taxon>
        <taxon>Candidatus Cryptobacteroides</taxon>
    </lineage>
</organism>
<feature type="domain" description="RNA polymerase sigma factor 70 region 4 type 2" evidence="6">
    <location>
        <begin position="120"/>
        <end position="171"/>
    </location>
</feature>
<name>A0A9D9NR58_9BACT</name>
<evidence type="ECO:0000313" key="8">
    <source>
        <dbReference type="Proteomes" id="UP000823750"/>
    </source>
</evidence>
<dbReference type="InterPro" id="IPR039425">
    <property type="entry name" value="RNA_pol_sigma-70-like"/>
</dbReference>
<reference evidence="7" key="1">
    <citation type="submission" date="2020-10" db="EMBL/GenBank/DDBJ databases">
        <authorList>
            <person name="Gilroy R."/>
        </authorList>
    </citation>
    <scope>NUCLEOTIDE SEQUENCE</scope>
    <source>
        <strain evidence="7">B2-16538</strain>
    </source>
</reference>
<dbReference type="InterPro" id="IPR013324">
    <property type="entry name" value="RNA_pol_sigma_r3/r4-like"/>
</dbReference>
<evidence type="ECO:0000259" key="6">
    <source>
        <dbReference type="Pfam" id="PF08281"/>
    </source>
</evidence>
<evidence type="ECO:0000256" key="3">
    <source>
        <dbReference type="ARBA" id="ARBA00023082"/>
    </source>
</evidence>